<gene>
    <name evidence="2" type="ORF">ADIS_0318</name>
</gene>
<dbReference type="Proteomes" id="UP000013909">
    <property type="component" value="Unassembled WGS sequence"/>
</dbReference>
<dbReference type="InterPro" id="IPR029058">
    <property type="entry name" value="AB_hydrolase_fold"/>
</dbReference>
<accession>R7ZYS6</accession>
<proteinExistence type="predicted"/>
<evidence type="ECO:0000313" key="3">
    <source>
        <dbReference type="Proteomes" id="UP000013909"/>
    </source>
</evidence>
<comment type="caution">
    <text evidence="2">The sequence shown here is derived from an EMBL/GenBank/DDBJ whole genome shotgun (WGS) entry which is preliminary data.</text>
</comment>
<dbReference type="PANTHER" id="PTHR45856:SF24">
    <property type="entry name" value="FUNGAL LIPASE-LIKE DOMAIN-CONTAINING PROTEIN"/>
    <property type="match status" value="1"/>
</dbReference>
<dbReference type="PANTHER" id="PTHR45856">
    <property type="entry name" value="ALPHA/BETA-HYDROLASES SUPERFAMILY PROTEIN"/>
    <property type="match status" value="1"/>
</dbReference>
<organism evidence="2 3">
    <name type="scientific">Lunatimonas lonarensis</name>
    <dbReference type="NCBI Taxonomy" id="1232681"/>
    <lineage>
        <taxon>Bacteria</taxon>
        <taxon>Pseudomonadati</taxon>
        <taxon>Bacteroidota</taxon>
        <taxon>Cytophagia</taxon>
        <taxon>Cytophagales</taxon>
        <taxon>Cyclobacteriaceae</taxon>
    </lineage>
</organism>
<sequence length="371" mass="42314">MRRYLENLTLIGLFGYFFLVPWGLSAQQLRLGFDQSEYLEALKVSAYIVEDSAYTSKIPPPEVFSKSYRSGTVGLDNVWEMWEHKDDPIALISIRGTTINAVSWLENLYAAMVPAQGELHLEREFTFAYDLSSNPKAAIHVGWLIGMAYLYRDIEPKISEAHKNGINDFLIVGHSQGGGIAYLLTAHLRSLQAAGKLPGDIRFKTYCSAAPKPGNLYFAYSYEDPRFKGWAYNVVNAKDWVPEVPMSIQTTDDFNTLNPFANAKQVISKQRFPKNIALRRVYNQLDKPAKTARRNYRKYLGDFASKAVAKQLPELEVPVYFMSNHYVRTGEIIVLLPDDAYVNDYPDDPKQPFMHHYHIPYIRLALQLPTP</sequence>
<dbReference type="OrthoDB" id="927373at2"/>
<dbReference type="InterPro" id="IPR051218">
    <property type="entry name" value="Sec_MonoDiacylglyc_Lipase"/>
</dbReference>
<evidence type="ECO:0000259" key="1">
    <source>
        <dbReference type="Pfam" id="PF01764"/>
    </source>
</evidence>
<dbReference type="Pfam" id="PF01764">
    <property type="entry name" value="Lipase_3"/>
    <property type="match status" value="1"/>
</dbReference>
<dbReference type="EMBL" id="AQHR01000011">
    <property type="protein sequence ID" value="EON79209.1"/>
    <property type="molecule type" value="Genomic_DNA"/>
</dbReference>
<dbReference type="AlphaFoldDB" id="R7ZYS6"/>
<dbReference type="CDD" id="cd00519">
    <property type="entry name" value="Lipase_3"/>
    <property type="match status" value="1"/>
</dbReference>
<dbReference type="RefSeq" id="WP_010852470.1">
    <property type="nucleotide sequence ID" value="NZ_AQHR01000011.1"/>
</dbReference>
<dbReference type="GO" id="GO:0006629">
    <property type="term" value="P:lipid metabolic process"/>
    <property type="evidence" value="ECO:0007669"/>
    <property type="project" value="InterPro"/>
</dbReference>
<dbReference type="Gene3D" id="3.40.50.1820">
    <property type="entry name" value="alpha/beta hydrolase"/>
    <property type="match status" value="1"/>
</dbReference>
<protein>
    <recommendedName>
        <fullName evidence="1">Fungal lipase-type domain-containing protein</fullName>
    </recommendedName>
</protein>
<dbReference type="SUPFAM" id="SSF53474">
    <property type="entry name" value="alpha/beta-Hydrolases"/>
    <property type="match status" value="1"/>
</dbReference>
<feature type="domain" description="Fungal lipase-type" evidence="1">
    <location>
        <begin position="92"/>
        <end position="246"/>
    </location>
</feature>
<name>R7ZYS6_9BACT</name>
<evidence type="ECO:0000313" key="2">
    <source>
        <dbReference type="EMBL" id="EON79209.1"/>
    </source>
</evidence>
<dbReference type="InterPro" id="IPR002921">
    <property type="entry name" value="Fungal_lipase-type"/>
</dbReference>
<reference evidence="2 3" key="1">
    <citation type="submission" date="2013-02" db="EMBL/GenBank/DDBJ databases">
        <title>A novel strain isolated from Lonar lake, Maharashtra, India.</title>
        <authorList>
            <person name="Singh A."/>
        </authorList>
    </citation>
    <scope>NUCLEOTIDE SEQUENCE [LARGE SCALE GENOMIC DNA]</scope>
    <source>
        <strain evidence="2 3">AK24</strain>
    </source>
</reference>
<dbReference type="PATRIC" id="fig|1288963.3.peg.319"/>
<keyword evidence="3" id="KW-1185">Reference proteome</keyword>
<dbReference type="STRING" id="1232681.ADIS_0318"/>